<evidence type="ECO:0000313" key="1">
    <source>
        <dbReference type="EMBL" id="CAF4402338.1"/>
    </source>
</evidence>
<organism evidence="1 2">
    <name type="scientific">Rotaria magnacalcarata</name>
    <dbReference type="NCBI Taxonomy" id="392030"/>
    <lineage>
        <taxon>Eukaryota</taxon>
        <taxon>Metazoa</taxon>
        <taxon>Spiralia</taxon>
        <taxon>Gnathifera</taxon>
        <taxon>Rotifera</taxon>
        <taxon>Eurotatoria</taxon>
        <taxon>Bdelloidea</taxon>
        <taxon>Philodinida</taxon>
        <taxon>Philodinidae</taxon>
        <taxon>Rotaria</taxon>
    </lineage>
</organism>
<gene>
    <name evidence="1" type="ORF">OVN521_LOCUS34947</name>
</gene>
<name>A0A820PC24_9BILA</name>
<comment type="caution">
    <text evidence="1">The sequence shown here is derived from an EMBL/GenBank/DDBJ whole genome shotgun (WGS) entry which is preliminary data.</text>
</comment>
<dbReference type="AlphaFoldDB" id="A0A820PC24"/>
<dbReference type="Proteomes" id="UP000663866">
    <property type="component" value="Unassembled WGS sequence"/>
</dbReference>
<keyword evidence="2" id="KW-1185">Reference proteome</keyword>
<sequence length="146" mass="17433">MGQPMDEHSLGPSCNSRYNETDLPRNEDIQQSFQDFTYNRTISCVDHFQGSRYNQCHIYSYPYEWKCYNKIRNNFPGGLFKCVYAVSLFDKRPFEHDFSLQILQSFPFMKNLTINRRKAQINEGRRKSKNNDENVSIINYYNLTEL</sequence>
<protein>
    <submittedName>
        <fullName evidence="1">Uncharacterized protein</fullName>
    </submittedName>
</protein>
<reference evidence="1" key="1">
    <citation type="submission" date="2021-02" db="EMBL/GenBank/DDBJ databases">
        <authorList>
            <person name="Nowell W R."/>
        </authorList>
    </citation>
    <scope>NUCLEOTIDE SEQUENCE</scope>
</reference>
<proteinExistence type="predicted"/>
<evidence type="ECO:0000313" key="2">
    <source>
        <dbReference type="Proteomes" id="UP000663866"/>
    </source>
</evidence>
<accession>A0A820PC24</accession>
<dbReference type="EMBL" id="CAJOBG010040791">
    <property type="protein sequence ID" value="CAF4402338.1"/>
    <property type="molecule type" value="Genomic_DNA"/>
</dbReference>